<dbReference type="PANTHER" id="PTHR43391:SF26">
    <property type="entry name" value="BLL7251 PROTEIN"/>
    <property type="match status" value="1"/>
</dbReference>
<evidence type="ECO:0000256" key="3">
    <source>
        <dbReference type="RuleBase" id="RU000363"/>
    </source>
</evidence>
<dbReference type="OrthoDB" id="4690547at2"/>
<dbReference type="PRINTS" id="PR00080">
    <property type="entry name" value="SDRFAMILY"/>
</dbReference>
<dbReference type="CDD" id="cd05233">
    <property type="entry name" value="SDR_c"/>
    <property type="match status" value="1"/>
</dbReference>
<comment type="caution">
    <text evidence="4">The sequence shown here is derived from an EMBL/GenBank/DDBJ whole genome shotgun (WGS) entry which is preliminary data.</text>
</comment>
<dbReference type="PRINTS" id="PR00081">
    <property type="entry name" value="GDHRDH"/>
</dbReference>
<dbReference type="PANTHER" id="PTHR43391">
    <property type="entry name" value="RETINOL DEHYDROGENASE-RELATED"/>
    <property type="match status" value="1"/>
</dbReference>
<dbReference type="InterPro" id="IPR036291">
    <property type="entry name" value="NAD(P)-bd_dom_sf"/>
</dbReference>
<dbReference type="AlphaFoldDB" id="A0A318HZV7"/>
<name>A0A318HZV7_9MYCO</name>
<proteinExistence type="inferred from homology"/>
<evidence type="ECO:0000313" key="4">
    <source>
        <dbReference type="EMBL" id="PXX11160.1"/>
    </source>
</evidence>
<dbReference type="Gene3D" id="3.40.50.720">
    <property type="entry name" value="NAD(P)-binding Rossmann-like Domain"/>
    <property type="match status" value="1"/>
</dbReference>
<evidence type="ECO:0000256" key="2">
    <source>
        <dbReference type="ARBA" id="ARBA00023002"/>
    </source>
</evidence>
<dbReference type="GO" id="GO:0016491">
    <property type="term" value="F:oxidoreductase activity"/>
    <property type="evidence" value="ECO:0007669"/>
    <property type="project" value="UniProtKB-KW"/>
</dbReference>
<dbReference type="RefSeq" id="WP_110315230.1">
    <property type="nucleotide sequence ID" value="NZ_QJJU01000003.1"/>
</dbReference>
<evidence type="ECO:0000313" key="5">
    <source>
        <dbReference type="Proteomes" id="UP000247781"/>
    </source>
</evidence>
<comment type="similarity">
    <text evidence="1 3">Belongs to the short-chain dehydrogenases/reductases (SDR) family.</text>
</comment>
<protein>
    <submittedName>
        <fullName evidence="4">Short-subunit dehydrogenase</fullName>
    </submittedName>
</protein>
<evidence type="ECO:0000256" key="1">
    <source>
        <dbReference type="ARBA" id="ARBA00006484"/>
    </source>
</evidence>
<keyword evidence="2" id="KW-0560">Oxidoreductase</keyword>
<keyword evidence="5" id="KW-1185">Reference proteome</keyword>
<accession>A0A318HZV7</accession>
<reference evidence="4 5" key="2">
    <citation type="submission" date="2018-06" db="EMBL/GenBank/DDBJ databases">
        <title>Sequencing of bacterial isolates from soil warming experiment in Harvard Forest, Massachusetts, USA.</title>
        <authorList>
            <person name="Deangelis K.PhD."/>
        </authorList>
    </citation>
    <scope>NUCLEOTIDE SEQUENCE [LARGE SCALE GENOMIC DNA]</scope>
    <source>
        <strain evidence="4 5">GAS496</strain>
    </source>
</reference>
<dbReference type="Proteomes" id="UP000247781">
    <property type="component" value="Unassembled WGS sequence"/>
</dbReference>
<reference evidence="5" key="1">
    <citation type="submission" date="2018-05" db="EMBL/GenBank/DDBJ databases">
        <authorList>
            <person name="Deangelis K."/>
            <person name="Huntemann M."/>
            <person name="Clum A."/>
            <person name="Pillay M."/>
            <person name="Palaniappan K."/>
            <person name="Varghese N."/>
            <person name="Mikhailova N."/>
            <person name="Stamatis D."/>
            <person name="Reddy T."/>
            <person name="Daum C."/>
            <person name="Shapiro N."/>
            <person name="Ivanova N."/>
            <person name="Kyrpides N."/>
            <person name="Woyke T."/>
        </authorList>
    </citation>
    <scope>NUCLEOTIDE SEQUENCE [LARGE SCALE GENOMIC DNA]</scope>
    <source>
        <strain evidence="5">GAS496</strain>
    </source>
</reference>
<organism evidence="4 5">
    <name type="scientific">Mycolicibacterium moriokaense</name>
    <dbReference type="NCBI Taxonomy" id="39691"/>
    <lineage>
        <taxon>Bacteria</taxon>
        <taxon>Bacillati</taxon>
        <taxon>Actinomycetota</taxon>
        <taxon>Actinomycetes</taxon>
        <taxon>Mycobacteriales</taxon>
        <taxon>Mycobacteriaceae</taxon>
        <taxon>Mycolicibacterium</taxon>
    </lineage>
</organism>
<dbReference type="InterPro" id="IPR002347">
    <property type="entry name" value="SDR_fam"/>
</dbReference>
<dbReference type="SUPFAM" id="SSF51735">
    <property type="entry name" value="NAD(P)-binding Rossmann-fold domains"/>
    <property type="match status" value="1"/>
</dbReference>
<dbReference type="Pfam" id="PF00106">
    <property type="entry name" value="adh_short"/>
    <property type="match status" value="1"/>
</dbReference>
<sequence length="264" mass="27110">MRIETGQVAVVTGGTSGIGFAIADALVRRGVNVMIADIREYAIPVAVDALADKPGHAAGVRVDVSVDADLDALADATVERFGRVDLVCNNAGVVCEQAPTWEQRPETWRWLIDVKLMAVVNGVRTFAPLFIAQGSGHFLNTASAGGLMALPSLAPYNATMHAVVGLTETLNVELRSVSPLLGATVLCPGLVDTPLGANSARLVPPGAASAPDDGSDMPAGAISPAVVAQAAIEAVEANRVHAIVGPGADVVVRQRMDGLLADLV</sequence>
<gene>
    <name evidence="4" type="ORF">C8E89_103249</name>
</gene>
<dbReference type="EMBL" id="QJJU01000003">
    <property type="protein sequence ID" value="PXX11160.1"/>
    <property type="molecule type" value="Genomic_DNA"/>
</dbReference>